<dbReference type="Proteomes" id="UP001295423">
    <property type="component" value="Unassembled WGS sequence"/>
</dbReference>
<evidence type="ECO:0000313" key="2">
    <source>
        <dbReference type="Proteomes" id="UP001295423"/>
    </source>
</evidence>
<name>A0AAD2FHI5_9STRA</name>
<dbReference type="Gene3D" id="1.25.40.20">
    <property type="entry name" value="Ankyrin repeat-containing domain"/>
    <property type="match status" value="1"/>
</dbReference>
<comment type="caution">
    <text evidence="1">The sequence shown here is derived from an EMBL/GenBank/DDBJ whole genome shotgun (WGS) entry which is preliminary data.</text>
</comment>
<accession>A0AAD2FHI5</accession>
<dbReference type="AlphaFoldDB" id="A0AAD2FHI5"/>
<organism evidence="1 2">
    <name type="scientific">Cylindrotheca closterium</name>
    <dbReference type="NCBI Taxonomy" id="2856"/>
    <lineage>
        <taxon>Eukaryota</taxon>
        <taxon>Sar</taxon>
        <taxon>Stramenopiles</taxon>
        <taxon>Ochrophyta</taxon>
        <taxon>Bacillariophyta</taxon>
        <taxon>Bacillariophyceae</taxon>
        <taxon>Bacillariophycidae</taxon>
        <taxon>Bacillariales</taxon>
        <taxon>Bacillariaceae</taxon>
        <taxon>Cylindrotheca</taxon>
    </lineage>
</organism>
<dbReference type="InterPro" id="IPR032675">
    <property type="entry name" value="LRR_dom_sf"/>
</dbReference>
<dbReference type="Gene3D" id="3.80.10.10">
    <property type="entry name" value="Ribonuclease Inhibitor"/>
    <property type="match status" value="1"/>
</dbReference>
<keyword evidence="2" id="KW-1185">Reference proteome</keyword>
<dbReference type="InterPro" id="IPR036770">
    <property type="entry name" value="Ankyrin_rpt-contain_sf"/>
</dbReference>
<evidence type="ECO:0000313" key="1">
    <source>
        <dbReference type="EMBL" id="CAJ1932207.1"/>
    </source>
</evidence>
<sequence>MPQTSIAMTAEVFLYTGQPRHDIPRSIRHVKVDPSIKEIPEKTFLKFESLSTVDLPEGLLRIDVRAFEGCRLLRVLTVPSTVVEVRKRAFAFCYDLTSVEFAPQGLESLGEGVFHYCVSLVNVRLPSSVSDFGTGLFEFCAKLHQQFPEGADIVLALQKRFLSLPLHELCYEQAYESSEETLLKLKLIVKEAKDGLGFSPDCFGMTPLHVLSLSHQHSDTTVFSEIMKLRLDDLMTKDQQGKLPLHYVCLSNAPVEIFRLALDTQCTSFPNHKPDWKTLVWITETVETYKYVVHSSVEDRVRKLGLFAWREDIRETVESIGEEWRFNSRPRHLRQVHSKLVRYEKRETLLILKLALWKAKIDEVTKAEAARASMYGVPSESIDREHCLVCCSDELILSSILPFLESQRLRR</sequence>
<reference evidence="1" key="1">
    <citation type="submission" date="2023-08" db="EMBL/GenBank/DDBJ databases">
        <authorList>
            <person name="Audoor S."/>
            <person name="Bilcke G."/>
        </authorList>
    </citation>
    <scope>NUCLEOTIDE SEQUENCE</scope>
</reference>
<gene>
    <name evidence="1" type="ORF">CYCCA115_LOCUS2738</name>
</gene>
<protein>
    <submittedName>
        <fullName evidence="1">Uncharacterized protein</fullName>
    </submittedName>
</protein>
<dbReference type="SUPFAM" id="SSF52058">
    <property type="entry name" value="L domain-like"/>
    <property type="match status" value="1"/>
</dbReference>
<dbReference type="Pfam" id="PF13306">
    <property type="entry name" value="LRR_5"/>
    <property type="match status" value="1"/>
</dbReference>
<proteinExistence type="predicted"/>
<dbReference type="InterPro" id="IPR026906">
    <property type="entry name" value="LRR_5"/>
</dbReference>
<dbReference type="EMBL" id="CAKOGP040000213">
    <property type="protein sequence ID" value="CAJ1932207.1"/>
    <property type="molecule type" value="Genomic_DNA"/>
</dbReference>